<keyword evidence="2" id="KW-1185">Reference proteome</keyword>
<accession>A0A5B9PG15</accession>
<organism evidence="1 2">
    <name type="scientific">Mariniblastus fucicola</name>
    <dbReference type="NCBI Taxonomy" id="980251"/>
    <lineage>
        <taxon>Bacteria</taxon>
        <taxon>Pseudomonadati</taxon>
        <taxon>Planctomycetota</taxon>
        <taxon>Planctomycetia</taxon>
        <taxon>Pirellulales</taxon>
        <taxon>Pirellulaceae</taxon>
        <taxon>Mariniblastus</taxon>
    </lineage>
</organism>
<evidence type="ECO:0000313" key="1">
    <source>
        <dbReference type="EMBL" id="QEG24529.1"/>
    </source>
</evidence>
<gene>
    <name evidence="1" type="ORF">MFFC18_44490</name>
</gene>
<protein>
    <submittedName>
        <fullName evidence="1">Uncharacterized protein</fullName>
    </submittedName>
</protein>
<name>A0A5B9PG15_9BACT</name>
<dbReference type="Proteomes" id="UP000322214">
    <property type="component" value="Chromosome"/>
</dbReference>
<dbReference type="EMBL" id="CP042912">
    <property type="protein sequence ID" value="QEG24529.1"/>
    <property type="molecule type" value="Genomic_DNA"/>
</dbReference>
<dbReference type="STRING" id="980251.GCA_001642875_01120"/>
<reference evidence="1 2" key="1">
    <citation type="submission" date="2019-08" db="EMBL/GenBank/DDBJ databases">
        <title>Deep-cultivation of Planctomycetes and their phenomic and genomic characterization uncovers novel biology.</title>
        <authorList>
            <person name="Wiegand S."/>
            <person name="Jogler M."/>
            <person name="Boedeker C."/>
            <person name="Pinto D."/>
            <person name="Vollmers J."/>
            <person name="Rivas-Marin E."/>
            <person name="Kohn T."/>
            <person name="Peeters S.H."/>
            <person name="Heuer A."/>
            <person name="Rast P."/>
            <person name="Oberbeckmann S."/>
            <person name="Bunk B."/>
            <person name="Jeske O."/>
            <person name="Meyerdierks A."/>
            <person name="Storesund J.E."/>
            <person name="Kallscheuer N."/>
            <person name="Luecker S."/>
            <person name="Lage O.M."/>
            <person name="Pohl T."/>
            <person name="Merkel B.J."/>
            <person name="Hornburger P."/>
            <person name="Mueller R.-W."/>
            <person name="Bruemmer F."/>
            <person name="Labrenz M."/>
            <person name="Spormann A.M."/>
            <person name="Op den Camp H."/>
            <person name="Overmann J."/>
            <person name="Amann R."/>
            <person name="Jetten M.S.M."/>
            <person name="Mascher T."/>
            <person name="Medema M.H."/>
            <person name="Devos D.P."/>
            <person name="Kaster A.-K."/>
            <person name="Ovreas L."/>
            <person name="Rohde M."/>
            <person name="Galperin M.Y."/>
            <person name="Jogler C."/>
        </authorList>
    </citation>
    <scope>NUCLEOTIDE SEQUENCE [LARGE SCALE GENOMIC DNA]</scope>
    <source>
        <strain evidence="1 2">FC18</strain>
    </source>
</reference>
<sequence>MNIVKRTAIDKPSNDLDPCTGDDCRTNRIPNYQSHPDPDMRRVGVCPVWNCLFLFQRFFLLFGMYALCRREPAILAPILESRVECWDDKRSDLWIDSSGRTDSFI</sequence>
<dbReference type="AlphaFoldDB" id="A0A5B9PG15"/>
<evidence type="ECO:0000313" key="2">
    <source>
        <dbReference type="Proteomes" id="UP000322214"/>
    </source>
</evidence>
<dbReference type="KEGG" id="mff:MFFC18_44490"/>
<proteinExistence type="predicted"/>